<dbReference type="AlphaFoldDB" id="A9UWJ9"/>
<accession>A9UWJ9</accession>
<keyword evidence="3" id="KW-1185">Reference proteome</keyword>
<proteinExistence type="predicted"/>
<evidence type="ECO:0008006" key="4">
    <source>
        <dbReference type="Google" id="ProtNLM"/>
    </source>
</evidence>
<gene>
    <name evidence="2" type="ORF">MONBRDRAFT_7306</name>
</gene>
<sequence>MSLVVFLSWSVAIWSLLDGVPVALDQSETLQHYVARRGRSARAQASRLEEKRWQERQALLRQVLEVQTALARYYRTESVWSSLLRTFWGMRSPRLLELEDRLEQLQLAMEPDIVMSVSKSVDPRT</sequence>
<dbReference type="RefSeq" id="XP_001744825.1">
    <property type="nucleotide sequence ID" value="XM_001744773.1"/>
</dbReference>
<dbReference type="EMBL" id="CH991548">
    <property type="protein sequence ID" value="EDQ90058.1"/>
    <property type="molecule type" value="Genomic_DNA"/>
</dbReference>
<dbReference type="GeneID" id="5890090"/>
<protein>
    <recommendedName>
        <fullName evidence="4">Biogenesis of lysosome-related organelles complex 1 subunit 1</fullName>
    </recommendedName>
</protein>
<name>A9UWJ9_MONBE</name>
<evidence type="ECO:0000313" key="2">
    <source>
        <dbReference type="EMBL" id="EDQ90058.1"/>
    </source>
</evidence>
<feature type="signal peptide" evidence="1">
    <location>
        <begin position="1"/>
        <end position="19"/>
    </location>
</feature>
<feature type="chain" id="PRO_5002744477" description="Biogenesis of lysosome-related organelles complex 1 subunit 1" evidence="1">
    <location>
        <begin position="20"/>
        <end position="125"/>
    </location>
</feature>
<organism evidence="2 3">
    <name type="scientific">Monosiga brevicollis</name>
    <name type="common">Choanoflagellate</name>
    <dbReference type="NCBI Taxonomy" id="81824"/>
    <lineage>
        <taxon>Eukaryota</taxon>
        <taxon>Choanoflagellata</taxon>
        <taxon>Craspedida</taxon>
        <taxon>Salpingoecidae</taxon>
        <taxon>Monosiga</taxon>
    </lineage>
</organism>
<dbReference type="InParanoid" id="A9UWJ9"/>
<evidence type="ECO:0000256" key="1">
    <source>
        <dbReference type="SAM" id="SignalP"/>
    </source>
</evidence>
<keyword evidence="1" id="KW-0732">Signal</keyword>
<reference evidence="2 3" key="1">
    <citation type="journal article" date="2008" name="Nature">
        <title>The genome of the choanoflagellate Monosiga brevicollis and the origin of metazoans.</title>
        <authorList>
            <consortium name="JGI Sequencing"/>
            <person name="King N."/>
            <person name="Westbrook M.J."/>
            <person name="Young S.L."/>
            <person name="Kuo A."/>
            <person name="Abedin M."/>
            <person name="Chapman J."/>
            <person name="Fairclough S."/>
            <person name="Hellsten U."/>
            <person name="Isogai Y."/>
            <person name="Letunic I."/>
            <person name="Marr M."/>
            <person name="Pincus D."/>
            <person name="Putnam N."/>
            <person name="Rokas A."/>
            <person name="Wright K.J."/>
            <person name="Zuzow R."/>
            <person name="Dirks W."/>
            <person name="Good M."/>
            <person name="Goodstein D."/>
            <person name="Lemons D."/>
            <person name="Li W."/>
            <person name="Lyons J.B."/>
            <person name="Morris A."/>
            <person name="Nichols S."/>
            <person name="Richter D.J."/>
            <person name="Salamov A."/>
            <person name="Bork P."/>
            <person name="Lim W.A."/>
            <person name="Manning G."/>
            <person name="Miller W.T."/>
            <person name="McGinnis W."/>
            <person name="Shapiro H."/>
            <person name="Tjian R."/>
            <person name="Grigoriev I.V."/>
            <person name="Rokhsar D."/>
        </authorList>
    </citation>
    <scope>NUCLEOTIDE SEQUENCE [LARGE SCALE GENOMIC DNA]</scope>
    <source>
        <strain evidence="3">MX1 / ATCC 50154</strain>
    </source>
</reference>
<dbReference type="Proteomes" id="UP000001357">
    <property type="component" value="Unassembled WGS sequence"/>
</dbReference>
<evidence type="ECO:0000313" key="3">
    <source>
        <dbReference type="Proteomes" id="UP000001357"/>
    </source>
</evidence>
<dbReference type="KEGG" id="mbr:MONBRDRAFT_7306"/>